<keyword evidence="2" id="KW-0472">Membrane</keyword>
<comment type="caution">
    <text evidence="3">The sequence shown here is derived from an EMBL/GenBank/DDBJ whole genome shotgun (WGS) entry which is preliminary data.</text>
</comment>
<organism evidence="3 4">
    <name type="scientific">Burkholderia arboris</name>
    <dbReference type="NCBI Taxonomy" id="488730"/>
    <lineage>
        <taxon>Bacteria</taxon>
        <taxon>Pseudomonadati</taxon>
        <taxon>Pseudomonadota</taxon>
        <taxon>Betaproteobacteria</taxon>
        <taxon>Burkholderiales</taxon>
        <taxon>Burkholderiaceae</taxon>
        <taxon>Burkholderia</taxon>
        <taxon>Burkholderia cepacia complex</taxon>
    </lineage>
</organism>
<name>A0A9Q9SNA5_9BURK</name>
<evidence type="ECO:0000256" key="2">
    <source>
        <dbReference type="SAM" id="Phobius"/>
    </source>
</evidence>
<reference evidence="3 4" key="1">
    <citation type="submission" date="2019-09" db="EMBL/GenBank/DDBJ databases">
        <authorList>
            <person name="Depoorter E."/>
        </authorList>
    </citation>
    <scope>NUCLEOTIDE SEQUENCE [LARGE SCALE GENOMIC DNA]</scope>
    <source>
        <strain evidence="3">LMG 24066</strain>
    </source>
</reference>
<dbReference type="RefSeq" id="WP_174993884.1">
    <property type="nucleotide sequence ID" value="NZ_CABVPX010000028.1"/>
</dbReference>
<evidence type="ECO:0000313" key="4">
    <source>
        <dbReference type="Proteomes" id="UP000494172"/>
    </source>
</evidence>
<dbReference type="EMBL" id="CABVPX010000028">
    <property type="protein sequence ID" value="VWC15895.1"/>
    <property type="molecule type" value="Genomic_DNA"/>
</dbReference>
<evidence type="ECO:0000256" key="1">
    <source>
        <dbReference type="SAM" id="MobiDB-lite"/>
    </source>
</evidence>
<accession>A0A9Q9SNA5</accession>
<proteinExistence type="predicted"/>
<gene>
    <name evidence="3" type="ORF">BAR24066_05533</name>
</gene>
<keyword evidence="2" id="KW-0812">Transmembrane</keyword>
<sequence length="109" mass="12194">MLGRSSAPRETVVVQQPERRASDSGNASVYRHVPDDDATPDAEVATSDVQHAQAAKPPAKERKNVWLGAVVVLGGLFLAVWLVVALFRRARRAWLERKARYMSHTNYRL</sequence>
<keyword evidence="2" id="KW-1133">Transmembrane helix</keyword>
<evidence type="ECO:0000313" key="3">
    <source>
        <dbReference type="EMBL" id="VWC15895.1"/>
    </source>
</evidence>
<dbReference type="Proteomes" id="UP000494172">
    <property type="component" value="Unassembled WGS sequence"/>
</dbReference>
<protein>
    <submittedName>
        <fullName evidence="3">Uncharacterized protein</fullName>
    </submittedName>
</protein>
<dbReference type="AlphaFoldDB" id="A0A9Q9SNA5"/>
<feature type="transmembrane region" description="Helical" evidence="2">
    <location>
        <begin position="65"/>
        <end position="87"/>
    </location>
</feature>
<feature type="region of interest" description="Disordered" evidence="1">
    <location>
        <begin position="1"/>
        <end position="58"/>
    </location>
</feature>